<organism evidence="10 11">
    <name type="scientific">Vagococcus penaei</name>
    <dbReference type="NCBI Taxonomy" id="633807"/>
    <lineage>
        <taxon>Bacteria</taxon>
        <taxon>Bacillati</taxon>
        <taxon>Bacillota</taxon>
        <taxon>Bacilli</taxon>
        <taxon>Lactobacillales</taxon>
        <taxon>Enterococcaceae</taxon>
        <taxon>Vagococcus</taxon>
    </lineage>
</organism>
<feature type="binding site" evidence="9">
    <location>
        <position position="339"/>
    </location>
    <ligand>
        <name>3-phosphoshikimate</name>
        <dbReference type="ChEBI" id="CHEBI:145989"/>
    </ligand>
</feature>
<dbReference type="Pfam" id="PF00275">
    <property type="entry name" value="EPSP_synthase"/>
    <property type="match status" value="1"/>
</dbReference>
<evidence type="ECO:0000256" key="4">
    <source>
        <dbReference type="ARBA" id="ARBA00022490"/>
    </source>
</evidence>
<feature type="binding site" evidence="9">
    <location>
        <position position="343"/>
    </location>
    <ligand>
        <name>phosphoenolpyruvate</name>
        <dbReference type="ChEBI" id="CHEBI:58702"/>
    </ligand>
</feature>
<evidence type="ECO:0000313" key="10">
    <source>
        <dbReference type="EMBL" id="AQP52792.1"/>
    </source>
</evidence>
<feature type="binding site" evidence="9">
    <location>
        <position position="120"/>
    </location>
    <ligand>
        <name>phosphoenolpyruvate</name>
        <dbReference type="ChEBI" id="CHEBI:58702"/>
    </ligand>
</feature>
<feature type="binding site" evidence="9">
    <location>
        <position position="92"/>
    </location>
    <ligand>
        <name>phosphoenolpyruvate</name>
        <dbReference type="ChEBI" id="CHEBI:58702"/>
    </ligand>
</feature>
<dbReference type="EMBL" id="CP019609">
    <property type="protein sequence ID" value="AQP52792.1"/>
    <property type="molecule type" value="Genomic_DNA"/>
</dbReference>
<accession>A0A1Q2D355</accession>
<comment type="similarity">
    <text evidence="3 9">Belongs to the EPSP synthase family.</text>
</comment>
<protein>
    <recommendedName>
        <fullName evidence="9">3-phosphoshikimate 1-carboxyvinyltransferase</fullName>
        <ecNumber evidence="9">2.5.1.19</ecNumber>
    </recommendedName>
    <alternativeName>
        <fullName evidence="9">5-enolpyruvylshikimate-3-phosphate synthase</fullName>
        <shortName evidence="9">EPSP synthase</shortName>
        <shortName evidence="9">EPSPS</shortName>
    </alternativeName>
</protein>
<evidence type="ECO:0000256" key="5">
    <source>
        <dbReference type="ARBA" id="ARBA00022605"/>
    </source>
</evidence>
<dbReference type="PIRSF" id="PIRSF000505">
    <property type="entry name" value="EPSPS"/>
    <property type="match status" value="1"/>
</dbReference>
<dbReference type="CDD" id="cd01556">
    <property type="entry name" value="EPSP_synthase"/>
    <property type="match status" value="1"/>
</dbReference>
<dbReference type="RefSeq" id="WP_077274896.1">
    <property type="nucleotide sequence ID" value="NZ_CP019609.1"/>
</dbReference>
<reference evidence="10 11" key="1">
    <citation type="journal article" date="2010" name="Int. J. Syst. Evol. Microbiol.">
        <title>Vagococcus penaei sp. nov., isolated from spoilage microbiota of cooked shrimp (Penaeus vannamei).</title>
        <authorList>
            <person name="Jaffres E."/>
            <person name="Prevost H."/>
            <person name="Rossero A."/>
            <person name="Joffraud J.J."/>
            <person name="Dousset X."/>
        </authorList>
    </citation>
    <scope>NUCLEOTIDE SEQUENCE [LARGE SCALE GENOMIC DNA]</scope>
    <source>
        <strain evidence="10 11">CD276</strain>
    </source>
</reference>
<dbReference type="GO" id="GO:0005737">
    <property type="term" value="C:cytoplasm"/>
    <property type="evidence" value="ECO:0007669"/>
    <property type="project" value="UniProtKB-SubCell"/>
</dbReference>
<dbReference type="NCBIfam" id="TIGR01356">
    <property type="entry name" value="aroA"/>
    <property type="match status" value="1"/>
</dbReference>
<dbReference type="Gene3D" id="3.65.10.10">
    <property type="entry name" value="Enolpyruvate transferase domain"/>
    <property type="match status" value="2"/>
</dbReference>
<dbReference type="GO" id="GO:0003866">
    <property type="term" value="F:3-phosphoshikimate 1-carboxyvinyltransferase activity"/>
    <property type="evidence" value="ECO:0007669"/>
    <property type="project" value="UniProtKB-UniRule"/>
</dbReference>
<dbReference type="Proteomes" id="UP000188246">
    <property type="component" value="Chromosome"/>
</dbReference>
<evidence type="ECO:0000256" key="7">
    <source>
        <dbReference type="ARBA" id="ARBA00023141"/>
    </source>
</evidence>
<keyword evidence="7 9" id="KW-0057">Aromatic amino acid biosynthesis</keyword>
<dbReference type="GO" id="GO:0009073">
    <property type="term" value="P:aromatic amino acid family biosynthetic process"/>
    <property type="evidence" value="ECO:0007669"/>
    <property type="project" value="UniProtKB-KW"/>
</dbReference>
<dbReference type="OrthoDB" id="9809920at2"/>
<feature type="binding site" evidence="9">
    <location>
        <position position="385"/>
    </location>
    <ligand>
        <name>phosphoenolpyruvate</name>
        <dbReference type="ChEBI" id="CHEBI:58702"/>
    </ligand>
</feature>
<dbReference type="FunFam" id="3.65.10.10:FF:000005">
    <property type="entry name" value="3-phosphoshikimate 1-carboxyvinyltransferase"/>
    <property type="match status" value="1"/>
</dbReference>
<feature type="binding site" evidence="9">
    <location>
        <position position="168"/>
    </location>
    <ligand>
        <name>3-phosphoshikimate</name>
        <dbReference type="ChEBI" id="CHEBI:145989"/>
    </ligand>
</feature>
<feature type="binding site" evidence="9">
    <location>
        <position position="20"/>
    </location>
    <ligand>
        <name>phosphoenolpyruvate</name>
        <dbReference type="ChEBI" id="CHEBI:58702"/>
    </ligand>
</feature>
<evidence type="ECO:0000256" key="1">
    <source>
        <dbReference type="ARBA" id="ARBA00002174"/>
    </source>
</evidence>
<dbReference type="PANTHER" id="PTHR21090:SF5">
    <property type="entry name" value="PENTAFUNCTIONAL AROM POLYPEPTIDE"/>
    <property type="match status" value="1"/>
</dbReference>
<dbReference type="GO" id="GO:0009423">
    <property type="term" value="P:chorismate biosynthetic process"/>
    <property type="evidence" value="ECO:0007669"/>
    <property type="project" value="UniProtKB-UniRule"/>
</dbReference>
<name>A0A1Q2D355_9ENTE</name>
<gene>
    <name evidence="9" type="primary">aroA</name>
    <name evidence="10" type="ORF">BW732_00200</name>
</gene>
<feature type="binding site" evidence="9">
    <location>
        <position position="166"/>
    </location>
    <ligand>
        <name>3-phosphoshikimate</name>
        <dbReference type="ChEBI" id="CHEBI:145989"/>
    </ligand>
</feature>
<proteinExistence type="inferred from homology"/>
<comment type="function">
    <text evidence="1 9">Catalyzes the transfer of the enolpyruvyl moiety of phosphoenolpyruvate (PEP) to the 5-hydroxyl of shikimate-3-phosphate (S3P) to produce enolpyruvyl shikimate-3-phosphate and inorganic phosphate.</text>
</comment>
<evidence type="ECO:0000256" key="9">
    <source>
        <dbReference type="HAMAP-Rule" id="MF_00210"/>
    </source>
</evidence>
<comment type="subcellular location">
    <subcellularLocation>
        <location evidence="9">Cytoplasm</location>
    </subcellularLocation>
</comment>
<dbReference type="InterPro" id="IPR023193">
    <property type="entry name" value="EPSP_synthase_CS"/>
</dbReference>
<evidence type="ECO:0000256" key="8">
    <source>
        <dbReference type="ARBA" id="ARBA00044633"/>
    </source>
</evidence>
<dbReference type="PANTHER" id="PTHR21090">
    <property type="entry name" value="AROM/DEHYDROQUINATE SYNTHASE"/>
    <property type="match status" value="1"/>
</dbReference>
<feature type="active site" description="Proton acceptor" evidence="9">
    <location>
        <position position="312"/>
    </location>
</feature>
<dbReference type="AlphaFoldDB" id="A0A1Q2D355"/>
<feature type="binding site" evidence="9">
    <location>
        <position position="20"/>
    </location>
    <ligand>
        <name>3-phosphoshikimate</name>
        <dbReference type="ChEBI" id="CHEBI:145989"/>
    </ligand>
</feature>
<dbReference type="InterPro" id="IPR013792">
    <property type="entry name" value="RNA3'P_cycl/enolpyr_Trfase_a/b"/>
</dbReference>
<comment type="caution">
    <text evidence="9">Lacks conserved residue(s) required for the propagation of feature annotation.</text>
</comment>
<dbReference type="GO" id="GO:0008652">
    <property type="term" value="P:amino acid biosynthetic process"/>
    <property type="evidence" value="ECO:0007669"/>
    <property type="project" value="UniProtKB-KW"/>
</dbReference>
<dbReference type="KEGG" id="vpi:BW732_00200"/>
<feature type="binding site" evidence="9">
    <location>
        <position position="21"/>
    </location>
    <ligand>
        <name>3-phosphoshikimate</name>
        <dbReference type="ChEBI" id="CHEBI:145989"/>
    </ligand>
</feature>
<feature type="binding site" evidence="9">
    <location>
        <position position="25"/>
    </location>
    <ligand>
        <name>3-phosphoshikimate</name>
        <dbReference type="ChEBI" id="CHEBI:145989"/>
    </ligand>
</feature>
<evidence type="ECO:0000313" key="11">
    <source>
        <dbReference type="Proteomes" id="UP000188246"/>
    </source>
</evidence>
<dbReference type="InterPro" id="IPR001986">
    <property type="entry name" value="Enolpyruvate_Tfrase_dom"/>
</dbReference>
<comment type="catalytic activity">
    <reaction evidence="8">
        <text>3-phosphoshikimate + phosphoenolpyruvate = 5-O-(1-carboxyvinyl)-3-phosphoshikimate + phosphate</text>
        <dbReference type="Rhea" id="RHEA:21256"/>
        <dbReference type="ChEBI" id="CHEBI:43474"/>
        <dbReference type="ChEBI" id="CHEBI:57701"/>
        <dbReference type="ChEBI" id="CHEBI:58702"/>
        <dbReference type="ChEBI" id="CHEBI:145989"/>
        <dbReference type="EC" id="2.5.1.19"/>
    </reaction>
    <physiologicalReaction direction="left-to-right" evidence="8">
        <dbReference type="Rhea" id="RHEA:21257"/>
    </physiologicalReaction>
</comment>
<sequence>MELLKATKPLLGTIVVPGDKSISHRSIMFGALANGTTTITNFLRADDCLGTIQVFRQLGVNIEEQDDLIRVHGVGWSGLQLPETVLDVGNSGTTIRLLMGILAAQKFAVTLTGDESIQRRPMNRVIAPLRAMGANISGMNHTEFPPITIKPVPNLSPINYQLPVASAQVKSALIFAALQTTGETVLTEKEQTRDHTEEMLKQFCGQIEVAGKEIRISGPQTLIGQEVIVPGDISSAAFFIVAALLIPKSKIIIKNVGLSSTRTGIIDVIKAMNGKINIHDYDSVNQSGTICVEHSELVGTVIEGEIIPRLIDELPIIALLATQAKGQTVIRDAEELAVKETNRIQAVTEELNKLGANIKSTRDGFIIQGQTKLHGGKVTSYGDHRIGMMLQIAALLTDESVFLSDSSAVSVSFPTFFDVLTELMEGH</sequence>
<keyword evidence="6 9" id="KW-0808">Transferase</keyword>
<evidence type="ECO:0000256" key="6">
    <source>
        <dbReference type="ARBA" id="ARBA00022679"/>
    </source>
</evidence>
<evidence type="ECO:0000256" key="3">
    <source>
        <dbReference type="ARBA" id="ARBA00009948"/>
    </source>
</evidence>
<dbReference type="UniPathway" id="UPA00053">
    <property type="reaction ID" value="UER00089"/>
</dbReference>
<dbReference type="EC" id="2.5.1.19" evidence="9"/>
<keyword evidence="5 9" id="KW-0028">Amino-acid biosynthesis</keyword>
<feature type="binding site" evidence="9">
    <location>
        <position position="168"/>
    </location>
    <ligand>
        <name>phosphoenolpyruvate</name>
        <dbReference type="ChEBI" id="CHEBI:58702"/>
    </ligand>
</feature>
<keyword evidence="4 9" id="KW-0963">Cytoplasm</keyword>
<evidence type="ECO:0000256" key="2">
    <source>
        <dbReference type="ARBA" id="ARBA00004811"/>
    </source>
</evidence>
<dbReference type="PROSITE" id="PS00104">
    <property type="entry name" value="EPSP_SYNTHASE_1"/>
    <property type="match status" value="1"/>
</dbReference>
<dbReference type="STRING" id="633807.BW732_00200"/>
<dbReference type="SUPFAM" id="SSF55205">
    <property type="entry name" value="EPT/RTPC-like"/>
    <property type="match status" value="1"/>
</dbReference>
<comment type="pathway">
    <text evidence="2 9">Metabolic intermediate biosynthesis; chorismate biosynthesis; chorismate from D-erythrose 4-phosphate and phosphoenolpyruvate: step 6/7.</text>
</comment>
<keyword evidence="11" id="KW-1185">Reference proteome</keyword>
<dbReference type="HAMAP" id="MF_00210">
    <property type="entry name" value="EPSP_synth"/>
    <property type="match status" value="1"/>
</dbReference>
<dbReference type="InterPro" id="IPR006264">
    <property type="entry name" value="EPSP_synthase"/>
</dbReference>
<dbReference type="InterPro" id="IPR036968">
    <property type="entry name" value="Enolpyruvate_Tfrase_sf"/>
</dbReference>
<comment type="subunit">
    <text evidence="9">Monomer.</text>
</comment>
<feature type="binding site" evidence="9">
    <location>
        <position position="312"/>
    </location>
    <ligand>
        <name>3-phosphoshikimate</name>
        <dbReference type="ChEBI" id="CHEBI:145989"/>
    </ligand>
</feature>
<dbReference type="FunFam" id="3.65.10.10:FF:000006">
    <property type="entry name" value="3-phosphoshikimate 1-carboxyvinyltransferase"/>
    <property type="match status" value="1"/>
</dbReference>